<sequence>MLADPEFAAFPGIGDIVVGSIDALQGQEARVVILVMTATSAVGPGFTANKARLNGREGTCRGDTSLMSAQRLNCGRLGHVSKKCGISA</sequence>
<evidence type="ECO:0008006" key="3">
    <source>
        <dbReference type="Google" id="ProtNLM"/>
    </source>
</evidence>
<dbReference type="Gene3D" id="3.40.50.300">
    <property type="entry name" value="P-loop containing nucleotide triphosphate hydrolases"/>
    <property type="match status" value="1"/>
</dbReference>
<organism evidence="1 2">
    <name type="scientific">Coniochaeta ligniaria NRRL 30616</name>
    <dbReference type="NCBI Taxonomy" id="1408157"/>
    <lineage>
        <taxon>Eukaryota</taxon>
        <taxon>Fungi</taxon>
        <taxon>Dikarya</taxon>
        <taxon>Ascomycota</taxon>
        <taxon>Pezizomycotina</taxon>
        <taxon>Sordariomycetes</taxon>
        <taxon>Sordariomycetidae</taxon>
        <taxon>Coniochaetales</taxon>
        <taxon>Coniochaetaceae</taxon>
        <taxon>Coniochaeta</taxon>
    </lineage>
</organism>
<protein>
    <recommendedName>
        <fullName evidence="3">DNA2/NAM7 helicase-like C-terminal domain-containing protein</fullName>
    </recommendedName>
</protein>
<gene>
    <name evidence="1" type="ORF">CONLIGDRAFT_677996</name>
</gene>
<dbReference type="EMBL" id="KV875095">
    <property type="protein sequence ID" value="OIW31522.1"/>
    <property type="molecule type" value="Genomic_DNA"/>
</dbReference>
<dbReference type="Proteomes" id="UP000182658">
    <property type="component" value="Unassembled WGS sequence"/>
</dbReference>
<proteinExistence type="predicted"/>
<dbReference type="InterPro" id="IPR027417">
    <property type="entry name" value="P-loop_NTPase"/>
</dbReference>
<dbReference type="InParanoid" id="A0A1J7JUV0"/>
<dbReference type="OrthoDB" id="2423195at2759"/>
<reference evidence="1 2" key="1">
    <citation type="submission" date="2016-10" db="EMBL/GenBank/DDBJ databases">
        <title>Draft genome sequence of Coniochaeta ligniaria NRRL30616, a lignocellulolytic fungus for bioabatement of inhibitors in plant biomass hydrolysates.</title>
        <authorList>
            <consortium name="DOE Joint Genome Institute"/>
            <person name="Jimenez D.J."/>
            <person name="Hector R.E."/>
            <person name="Riley R."/>
            <person name="Sun H."/>
            <person name="Grigoriev I.V."/>
            <person name="Van Elsas J.D."/>
            <person name="Nichols N.N."/>
        </authorList>
    </citation>
    <scope>NUCLEOTIDE SEQUENCE [LARGE SCALE GENOMIC DNA]</scope>
    <source>
        <strain evidence="1 2">NRRL 30616</strain>
    </source>
</reference>
<name>A0A1J7JUV0_9PEZI</name>
<evidence type="ECO:0000313" key="1">
    <source>
        <dbReference type="EMBL" id="OIW31522.1"/>
    </source>
</evidence>
<keyword evidence="2" id="KW-1185">Reference proteome</keyword>
<evidence type="ECO:0000313" key="2">
    <source>
        <dbReference type="Proteomes" id="UP000182658"/>
    </source>
</evidence>
<accession>A0A1J7JUV0</accession>
<dbReference type="AlphaFoldDB" id="A0A1J7JUV0"/>